<dbReference type="PANTHER" id="PTHR24286">
    <property type="entry name" value="CYTOCHROME P450 26"/>
    <property type="match status" value="1"/>
</dbReference>
<dbReference type="PANTHER" id="PTHR24286:SF376">
    <property type="entry name" value="ABSCISIC ACID 8'-HYDROXYLASE 4"/>
    <property type="match status" value="1"/>
</dbReference>
<protein>
    <submittedName>
        <fullName evidence="3">Abscisic acid 8'-hydroxylase 4-like</fullName>
    </submittedName>
</protein>
<dbReference type="PRINTS" id="PR00465">
    <property type="entry name" value="EP450IV"/>
</dbReference>
<evidence type="ECO:0000313" key="3">
    <source>
        <dbReference type="RefSeq" id="XP_016433955.1"/>
    </source>
</evidence>
<dbReference type="RefSeq" id="XP_016433955.1">
    <property type="nucleotide sequence ID" value="XM_016578469.1"/>
</dbReference>
<dbReference type="KEGG" id="nta:107760423"/>
<reference evidence="3" key="1">
    <citation type="submission" date="2025-08" db="UniProtKB">
        <authorList>
            <consortium name="RefSeq"/>
        </authorList>
    </citation>
    <scope>IDENTIFICATION</scope>
</reference>
<accession>A0A1S3X1U0</accession>
<dbReference type="InterPro" id="IPR002403">
    <property type="entry name" value="Cyt_P450_E_grp-IV"/>
</dbReference>
<sequence>MGWPYIGETLQLYSQDPNIFFINRQRRYGEIFKTKILGCPCVMLASPEAARFVLVNQANLFKPTYPKSKETLIGQSALFFHQGNYHIHIRKLVQTSLNPEAIRNQIPHIEELAISALNSWAGGHVVNTYHEMKKYSFEVGILAIFGHLNAHLKDQLKRNYSIVDKGYNCFPTNLPGSPYRKAIQWAETDDHVLCVKARKRLGKILSEIISERKEKKLIEKGLLSCFLNAKDEKGLVLNEDQIADNIIGVLFAAQDTTASVLTWILKYLHDNPKLLQSVKAEQKAVCQSNEQENHGLTWTQTRKMPMTNKVVLETLRLASIISFTFREAVADVEYKGYLIPKGWKVMPLFRNIHHNPEFFPDPQKFDPSRFE</sequence>
<evidence type="ECO:0000256" key="2">
    <source>
        <dbReference type="ARBA" id="ARBA00023004"/>
    </source>
</evidence>
<evidence type="ECO:0000256" key="1">
    <source>
        <dbReference type="ARBA" id="ARBA00022723"/>
    </source>
</evidence>
<organism evidence="3">
    <name type="scientific">Nicotiana tabacum</name>
    <name type="common">Common tobacco</name>
    <dbReference type="NCBI Taxonomy" id="4097"/>
    <lineage>
        <taxon>Eukaryota</taxon>
        <taxon>Viridiplantae</taxon>
        <taxon>Streptophyta</taxon>
        <taxon>Embryophyta</taxon>
        <taxon>Tracheophyta</taxon>
        <taxon>Spermatophyta</taxon>
        <taxon>Magnoliopsida</taxon>
        <taxon>eudicotyledons</taxon>
        <taxon>Gunneridae</taxon>
        <taxon>Pentapetalae</taxon>
        <taxon>asterids</taxon>
        <taxon>lamiids</taxon>
        <taxon>Solanales</taxon>
        <taxon>Solanaceae</taxon>
        <taxon>Nicotianoideae</taxon>
        <taxon>Nicotianeae</taxon>
        <taxon>Nicotiana</taxon>
    </lineage>
</organism>
<dbReference type="InterPro" id="IPR036396">
    <property type="entry name" value="Cyt_P450_sf"/>
</dbReference>
<dbReference type="OMA" id="EILIMTH"/>
<dbReference type="PaxDb" id="4097-A0A1S3X1U0"/>
<keyword evidence="1" id="KW-0479">Metal-binding</keyword>
<proteinExistence type="predicted"/>
<dbReference type="SMR" id="A0A1S3X1U0"/>
<dbReference type="AlphaFoldDB" id="A0A1S3X1U0"/>
<dbReference type="GO" id="GO:0010295">
    <property type="term" value="F:(+)-abscisic acid 8'-hydroxylase activity"/>
    <property type="evidence" value="ECO:0000318"/>
    <property type="project" value="GO_Central"/>
</dbReference>
<dbReference type="STRING" id="4097.A0A1S3X1U0"/>
<dbReference type="GO" id="GO:0020037">
    <property type="term" value="F:heme binding"/>
    <property type="evidence" value="ECO:0007669"/>
    <property type="project" value="InterPro"/>
</dbReference>
<dbReference type="InterPro" id="IPR001128">
    <property type="entry name" value="Cyt_P450"/>
</dbReference>
<dbReference type="Gene3D" id="1.10.630.10">
    <property type="entry name" value="Cytochrome P450"/>
    <property type="match status" value="1"/>
</dbReference>
<dbReference type="SUPFAM" id="SSF48264">
    <property type="entry name" value="Cytochrome P450"/>
    <property type="match status" value="1"/>
</dbReference>
<name>A0A1S3X1U0_TOBAC</name>
<feature type="non-terminal residue" evidence="3">
    <location>
        <position position="371"/>
    </location>
</feature>
<gene>
    <name evidence="3" type="primary">LOC107760423</name>
</gene>
<keyword evidence="2" id="KW-0408">Iron</keyword>
<dbReference type="OrthoDB" id="1372046at2759"/>
<dbReference type="GO" id="GO:0005506">
    <property type="term" value="F:iron ion binding"/>
    <property type="evidence" value="ECO:0007669"/>
    <property type="project" value="InterPro"/>
</dbReference>
<dbReference type="Pfam" id="PF00067">
    <property type="entry name" value="p450"/>
    <property type="match status" value="1"/>
</dbReference>